<dbReference type="SUPFAM" id="SSF57850">
    <property type="entry name" value="RING/U-box"/>
    <property type="match status" value="1"/>
</dbReference>
<organism evidence="11 12">
    <name type="scientific">Dictyostelium purpureum</name>
    <name type="common">Slime mold</name>
    <dbReference type="NCBI Taxonomy" id="5786"/>
    <lineage>
        <taxon>Eukaryota</taxon>
        <taxon>Amoebozoa</taxon>
        <taxon>Evosea</taxon>
        <taxon>Eumycetozoa</taxon>
        <taxon>Dictyostelia</taxon>
        <taxon>Dictyosteliales</taxon>
        <taxon>Dictyosteliaceae</taxon>
        <taxon>Dictyostelium</taxon>
    </lineage>
</organism>
<dbReference type="OrthoDB" id="26354at2759"/>
<evidence type="ECO:0000256" key="2">
    <source>
        <dbReference type="ARBA" id="ARBA00004496"/>
    </source>
</evidence>
<dbReference type="InParanoid" id="F0ZH89"/>
<keyword evidence="4 8" id="KW-0479">Metal-binding</keyword>
<evidence type="ECO:0000256" key="1">
    <source>
        <dbReference type="ARBA" id="ARBA00003051"/>
    </source>
</evidence>
<keyword evidence="7 8" id="KW-0862">Zinc</keyword>
<dbReference type="RefSeq" id="XP_003286780.1">
    <property type="nucleotide sequence ID" value="XM_003286732.1"/>
</dbReference>
<dbReference type="InterPro" id="IPR001293">
    <property type="entry name" value="Znf_TRAF"/>
</dbReference>
<keyword evidence="9" id="KW-0175">Coiled coil</keyword>
<evidence type="ECO:0000256" key="3">
    <source>
        <dbReference type="ARBA" id="ARBA00022490"/>
    </source>
</evidence>
<evidence type="ECO:0000256" key="9">
    <source>
        <dbReference type="SAM" id="Coils"/>
    </source>
</evidence>
<dbReference type="GO" id="GO:0005737">
    <property type="term" value="C:cytoplasm"/>
    <property type="evidence" value="ECO:0000318"/>
    <property type="project" value="GO_Central"/>
</dbReference>
<evidence type="ECO:0000256" key="7">
    <source>
        <dbReference type="ARBA" id="ARBA00022833"/>
    </source>
</evidence>
<feature type="coiled-coil region" evidence="9">
    <location>
        <begin position="236"/>
        <end position="263"/>
    </location>
</feature>
<keyword evidence="6 8" id="KW-0863">Zinc-finger</keyword>
<sequence length="419" mass="49137">MKYIIDDIIVSKNDIDEDFECSFCCSIMLNPRSCLNSHIYCLNCWEKQMEIKKQCPSCAVPVTIDTLCKNKFLEKHINMLKIYCPNSYYNNNNNNNSNNNNNNNIENQLILDKSNGCKEIINIESLESHLRECQFQFIDCPNNKKCGMYRKNQMEQHQGQCGYLKISCYHCMQDIERQFMGEHILNECNDITVQCRYSEGGCQAMIPRNQLAAHLSEFDNHREFIENIIKGHQKKLKSTFKELDETNSKLDQLKISSESLETNLINNDYSYRGKWIIKQWNYHYEMFIKNPIKNLIISPPIYLSPTKEFSLSLTPTSTINNINCLSIHLEKLFQTSSIVQFSFEIINYNNTKSIKKEEKKRFKHYGAAHAIEFPVSEIYNINNKYIQDDELEIIFTIKILSVEETEQSIDNVLITEKEN</sequence>
<comment type="subcellular location">
    <subcellularLocation>
        <location evidence="2">Cytoplasm</location>
    </subcellularLocation>
</comment>
<dbReference type="PANTHER" id="PTHR10131:SF69">
    <property type="entry name" value="TNF RECEPTOR-ASSOCIATED FACTOR FAMILY PROTEIN DDB_G0273435_DDB_G0273505"/>
    <property type="match status" value="1"/>
</dbReference>
<evidence type="ECO:0000256" key="4">
    <source>
        <dbReference type="ARBA" id="ARBA00022723"/>
    </source>
</evidence>
<dbReference type="PROSITE" id="PS50145">
    <property type="entry name" value="ZF_TRAF"/>
    <property type="match status" value="1"/>
</dbReference>
<feature type="zinc finger region" description="TRAF-type" evidence="8">
    <location>
        <begin position="157"/>
        <end position="211"/>
    </location>
</feature>
<dbReference type="PANTHER" id="PTHR10131">
    <property type="entry name" value="TNF RECEPTOR ASSOCIATED FACTOR"/>
    <property type="match status" value="1"/>
</dbReference>
<accession>F0ZH89</accession>
<dbReference type="STRING" id="5786.F0ZH89"/>
<dbReference type="GO" id="GO:0008270">
    <property type="term" value="F:zinc ion binding"/>
    <property type="evidence" value="ECO:0007669"/>
    <property type="project" value="UniProtKB-KW"/>
</dbReference>
<dbReference type="FunCoup" id="F0ZH89">
    <property type="interactions" value="19"/>
</dbReference>
<dbReference type="InterPro" id="IPR013083">
    <property type="entry name" value="Znf_RING/FYVE/PHD"/>
</dbReference>
<dbReference type="Proteomes" id="UP000001064">
    <property type="component" value="Unassembled WGS sequence"/>
</dbReference>
<protein>
    <recommendedName>
        <fullName evidence="10">TRAF-type domain-containing protein</fullName>
    </recommendedName>
</protein>
<reference evidence="12" key="1">
    <citation type="journal article" date="2011" name="Genome Biol.">
        <title>Comparative genomics of the social amoebae Dictyostelium discoideum and Dictyostelium purpureum.</title>
        <authorList>
            <consortium name="US DOE Joint Genome Institute (JGI-PGF)"/>
            <person name="Sucgang R."/>
            <person name="Kuo A."/>
            <person name="Tian X."/>
            <person name="Salerno W."/>
            <person name="Parikh A."/>
            <person name="Feasley C.L."/>
            <person name="Dalin E."/>
            <person name="Tu H."/>
            <person name="Huang E."/>
            <person name="Barry K."/>
            <person name="Lindquist E."/>
            <person name="Shapiro H."/>
            <person name="Bruce D."/>
            <person name="Schmutz J."/>
            <person name="Salamov A."/>
            <person name="Fey P."/>
            <person name="Gaudet P."/>
            <person name="Anjard C."/>
            <person name="Babu M.M."/>
            <person name="Basu S."/>
            <person name="Bushmanova Y."/>
            <person name="van der Wel H."/>
            <person name="Katoh-Kurasawa M."/>
            <person name="Dinh C."/>
            <person name="Coutinho P.M."/>
            <person name="Saito T."/>
            <person name="Elias M."/>
            <person name="Schaap P."/>
            <person name="Kay R.R."/>
            <person name="Henrissat B."/>
            <person name="Eichinger L."/>
            <person name="Rivero F."/>
            <person name="Putnam N.H."/>
            <person name="West C.M."/>
            <person name="Loomis W.F."/>
            <person name="Chisholm R.L."/>
            <person name="Shaulsky G."/>
            <person name="Strassmann J.E."/>
            <person name="Queller D.C."/>
            <person name="Kuspa A."/>
            <person name="Grigoriev I.V."/>
        </authorList>
    </citation>
    <scope>NUCLEOTIDE SEQUENCE [LARGE SCALE GENOMIC DNA]</scope>
    <source>
        <strain evidence="12">QSDP1</strain>
    </source>
</reference>
<gene>
    <name evidence="11" type="ORF">DICPUDRAFT_31439</name>
</gene>
<dbReference type="VEuPathDB" id="AmoebaDB:DICPUDRAFT_31439"/>
<comment type="function">
    <text evidence="1">Probable adapter protein and signal transducer that links members of the tumor necrosis factor receptor family to different signaling pathways by association with the receptor cytoplasmic domain and kinases.</text>
</comment>
<name>F0ZH89_DICPU</name>
<dbReference type="Gene3D" id="3.30.40.10">
    <property type="entry name" value="Zinc/RING finger domain, C3HC4 (zinc finger)"/>
    <property type="match status" value="3"/>
</dbReference>
<evidence type="ECO:0000313" key="11">
    <source>
        <dbReference type="EMBL" id="EGC36681.1"/>
    </source>
</evidence>
<evidence type="ECO:0000256" key="5">
    <source>
        <dbReference type="ARBA" id="ARBA00022737"/>
    </source>
</evidence>
<dbReference type="SUPFAM" id="SSF49599">
    <property type="entry name" value="TRAF domain-like"/>
    <property type="match status" value="1"/>
</dbReference>
<dbReference type="AlphaFoldDB" id="F0ZH89"/>
<dbReference type="EMBL" id="GL871019">
    <property type="protein sequence ID" value="EGC36681.1"/>
    <property type="molecule type" value="Genomic_DNA"/>
</dbReference>
<dbReference type="GeneID" id="10504174"/>
<keyword evidence="5" id="KW-0677">Repeat</keyword>
<evidence type="ECO:0000256" key="8">
    <source>
        <dbReference type="PROSITE-ProRule" id="PRU00207"/>
    </source>
</evidence>
<evidence type="ECO:0000259" key="10">
    <source>
        <dbReference type="PROSITE" id="PS50145"/>
    </source>
</evidence>
<evidence type="ECO:0000256" key="6">
    <source>
        <dbReference type="ARBA" id="ARBA00022771"/>
    </source>
</evidence>
<keyword evidence="3" id="KW-0963">Cytoplasm</keyword>
<dbReference type="Pfam" id="PF02176">
    <property type="entry name" value="zf-TRAF"/>
    <property type="match status" value="1"/>
</dbReference>
<dbReference type="KEGG" id="dpp:DICPUDRAFT_31439"/>
<evidence type="ECO:0000313" key="12">
    <source>
        <dbReference type="Proteomes" id="UP000001064"/>
    </source>
</evidence>
<proteinExistence type="predicted"/>
<dbReference type="eggNOG" id="KOG0297">
    <property type="taxonomic scope" value="Eukaryota"/>
</dbReference>
<feature type="domain" description="TRAF-type" evidence="10">
    <location>
        <begin position="157"/>
        <end position="211"/>
    </location>
</feature>
<keyword evidence="12" id="KW-1185">Reference proteome</keyword>
<dbReference type="OMA" id="NCGERIN"/>